<name>A0A1F6CMD5_HANXR</name>
<feature type="transmembrane region" description="Helical" evidence="5">
    <location>
        <begin position="352"/>
        <end position="372"/>
    </location>
</feature>
<feature type="signal peptide" evidence="6">
    <location>
        <begin position="1"/>
        <end position="31"/>
    </location>
</feature>
<gene>
    <name evidence="10" type="ORF">A3F84_02230</name>
</gene>
<dbReference type="InterPro" id="IPR056738">
    <property type="entry name" value="NfeD1b_N"/>
</dbReference>
<accession>A0A1F6CMD5</accession>
<comment type="caution">
    <text evidence="10">The sequence shown here is derived from an EMBL/GenBank/DDBJ whole genome shotgun (WGS) entry which is preliminary data.</text>
</comment>
<dbReference type="Gene3D" id="2.40.50.140">
    <property type="entry name" value="Nucleic acid-binding proteins"/>
    <property type="match status" value="1"/>
</dbReference>
<feature type="transmembrane region" description="Helical" evidence="5">
    <location>
        <begin position="392"/>
        <end position="411"/>
    </location>
</feature>
<dbReference type="SUPFAM" id="SSF52096">
    <property type="entry name" value="ClpP/crotonase"/>
    <property type="match status" value="1"/>
</dbReference>
<dbReference type="Gene3D" id="3.90.226.10">
    <property type="entry name" value="2-enoyl-CoA Hydratase, Chain A, domain 1"/>
    <property type="match status" value="1"/>
</dbReference>
<sequence>MKSSMNSRRMAVAALVSALALGMQESISAPAAVLVLPIHGPIDSTQAAFVRRIVAQALREKPALVLLEVDTPGGELGATFDIVTQLQRINEAGIRMVTYIGPQDADETMGGAISAGVIISMSSPAPLYMHPQGTIGDAAPVTYGADGVEMLPEKFISPTRAKFAAVAKTNGYDPNLAEAMVDIKVVIYDARVDGERRFLRMKDIETLRAEGKTVEHQETPFVTAEQLLTLDATEAAEIGMARIAENRGAVYAAIPLAGATEEVAAWTWSENLVSFVTQGWVQIVLLVIGVIGIWIEMKTPGFGAPGVTGAAALTLFLFGHYLAGLAEFTEIVLIVVGIALLAVEIFAFPGTFVAAGLGIVCILAGVIMAMQGFVLPDISDAPWQVDTLRGSILRTLLGFASAGVVMAILAPQLPKMPFFRRVALETVVVATAPGVEDASLVGRAGTAVTDLRPGGKIDIEGKLLDVIADGEFVLHGERVVVDAVSENRIRVRKA</sequence>
<dbReference type="EMBL" id="MFKF01000216">
    <property type="protein sequence ID" value="OGG50002.1"/>
    <property type="molecule type" value="Genomic_DNA"/>
</dbReference>
<keyword evidence="3 5" id="KW-1133">Transmembrane helix</keyword>
<feature type="domain" description="NfeD1b N-terminal" evidence="9">
    <location>
        <begin position="33"/>
        <end position="238"/>
    </location>
</feature>
<dbReference type="InterPro" id="IPR056739">
    <property type="entry name" value="NfeD_membrane"/>
</dbReference>
<dbReference type="GO" id="GO:0005886">
    <property type="term" value="C:plasma membrane"/>
    <property type="evidence" value="ECO:0007669"/>
    <property type="project" value="TreeGrafter"/>
</dbReference>
<dbReference type="InterPro" id="IPR012340">
    <property type="entry name" value="NA-bd_OB-fold"/>
</dbReference>
<comment type="subcellular location">
    <subcellularLocation>
        <location evidence="1">Membrane</location>
        <topology evidence="1">Multi-pass membrane protein</topology>
    </subcellularLocation>
</comment>
<evidence type="ECO:0000256" key="1">
    <source>
        <dbReference type="ARBA" id="ARBA00004141"/>
    </source>
</evidence>
<feature type="domain" description="NfeD-like C-terminal" evidence="7">
    <location>
        <begin position="439"/>
        <end position="493"/>
    </location>
</feature>
<protein>
    <submittedName>
        <fullName evidence="10">Uncharacterized protein</fullName>
    </submittedName>
</protein>
<keyword evidence="4 5" id="KW-0472">Membrane</keyword>
<organism evidence="10 11">
    <name type="scientific">Handelsmanbacteria sp. (strain RIFCSPLOWO2_12_FULL_64_10)</name>
    <dbReference type="NCBI Taxonomy" id="1817868"/>
    <lineage>
        <taxon>Bacteria</taxon>
        <taxon>Candidatus Handelsmaniibacteriota</taxon>
    </lineage>
</organism>
<keyword evidence="2 5" id="KW-0812">Transmembrane</keyword>
<dbReference type="Pfam" id="PF01957">
    <property type="entry name" value="NfeD"/>
    <property type="match status" value="1"/>
</dbReference>
<proteinExistence type="predicted"/>
<feature type="domain" description="NfeD integral membrane" evidence="8">
    <location>
        <begin position="280"/>
        <end position="408"/>
    </location>
</feature>
<evidence type="ECO:0000256" key="3">
    <source>
        <dbReference type="ARBA" id="ARBA00022989"/>
    </source>
</evidence>
<dbReference type="AlphaFoldDB" id="A0A1F6CMD5"/>
<dbReference type="Pfam" id="PF24961">
    <property type="entry name" value="NfeD_membrane"/>
    <property type="match status" value="1"/>
</dbReference>
<feature type="transmembrane region" description="Helical" evidence="5">
    <location>
        <begin position="328"/>
        <end position="347"/>
    </location>
</feature>
<feature type="transmembrane region" description="Helical" evidence="5">
    <location>
        <begin position="279"/>
        <end position="295"/>
    </location>
</feature>
<reference evidence="10 11" key="1">
    <citation type="journal article" date="2016" name="Nat. Commun.">
        <title>Thousands of microbial genomes shed light on interconnected biogeochemical processes in an aquifer system.</title>
        <authorList>
            <person name="Anantharaman K."/>
            <person name="Brown C.T."/>
            <person name="Hug L.A."/>
            <person name="Sharon I."/>
            <person name="Castelle C.J."/>
            <person name="Probst A.J."/>
            <person name="Thomas B.C."/>
            <person name="Singh A."/>
            <person name="Wilkins M.J."/>
            <person name="Karaoz U."/>
            <person name="Brodie E.L."/>
            <person name="Williams K.H."/>
            <person name="Hubbard S.S."/>
            <person name="Banfield J.F."/>
        </authorList>
    </citation>
    <scope>NUCLEOTIDE SEQUENCE [LARGE SCALE GENOMIC DNA]</scope>
    <source>
        <strain evidence="11">RIFCSPLOWO2_12_FULL_64_10</strain>
    </source>
</reference>
<evidence type="ECO:0000313" key="11">
    <source>
        <dbReference type="Proteomes" id="UP000178606"/>
    </source>
</evidence>
<dbReference type="PANTHER" id="PTHR33507">
    <property type="entry name" value="INNER MEMBRANE PROTEIN YBBJ"/>
    <property type="match status" value="1"/>
</dbReference>
<dbReference type="InterPro" id="IPR002810">
    <property type="entry name" value="NfeD-like_C"/>
</dbReference>
<evidence type="ECO:0000256" key="4">
    <source>
        <dbReference type="ARBA" id="ARBA00023136"/>
    </source>
</evidence>
<evidence type="ECO:0000259" key="8">
    <source>
        <dbReference type="Pfam" id="PF24961"/>
    </source>
</evidence>
<evidence type="ECO:0000256" key="2">
    <source>
        <dbReference type="ARBA" id="ARBA00022692"/>
    </source>
</evidence>
<keyword evidence="6" id="KW-0732">Signal</keyword>
<evidence type="ECO:0000313" key="10">
    <source>
        <dbReference type="EMBL" id="OGG50002.1"/>
    </source>
</evidence>
<dbReference type="InterPro" id="IPR029045">
    <property type="entry name" value="ClpP/crotonase-like_dom_sf"/>
</dbReference>
<dbReference type="Pfam" id="PF25145">
    <property type="entry name" value="NfeD1b_N"/>
    <property type="match status" value="1"/>
</dbReference>
<dbReference type="Proteomes" id="UP000178606">
    <property type="component" value="Unassembled WGS sequence"/>
</dbReference>
<dbReference type="CDD" id="cd07021">
    <property type="entry name" value="Clp_protease_NfeD_like"/>
    <property type="match status" value="1"/>
</dbReference>
<dbReference type="PANTHER" id="PTHR33507:SF3">
    <property type="entry name" value="INNER MEMBRANE PROTEIN YBBJ"/>
    <property type="match status" value="1"/>
</dbReference>
<evidence type="ECO:0000256" key="5">
    <source>
        <dbReference type="SAM" id="Phobius"/>
    </source>
</evidence>
<feature type="transmembrane region" description="Helical" evidence="5">
    <location>
        <begin position="302"/>
        <end position="322"/>
    </location>
</feature>
<evidence type="ECO:0000259" key="7">
    <source>
        <dbReference type="Pfam" id="PF01957"/>
    </source>
</evidence>
<evidence type="ECO:0000259" key="9">
    <source>
        <dbReference type="Pfam" id="PF25145"/>
    </source>
</evidence>
<feature type="chain" id="PRO_5009523473" evidence="6">
    <location>
        <begin position="32"/>
        <end position="494"/>
    </location>
</feature>
<evidence type="ECO:0000256" key="6">
    <source>
        <dbReference type="SAM" id="SignalP"/>
    </source>
</evidence>
<dbReference type="InterPro" id="IPR052165">
    <property type="entry name" value="Membrane_assoc_protease"/>
</dbReference>